<dbReference type="InterPro" id="IPR003329">
    <property type="entry name" value="Cytidylyl_trans"/>
</dbReference>
<comment type="caution">
    <text evidence="1">The sequence shown here is derived from an EMBL/GenBank/DDBJ whole genome shotgun (WGS) entry which is preliminary data.</text>
</comment>
<dbReference type="Pfam" id="PF02348">
    <property type="entry name" value="CTP_transf_3"/>
    <property type="match status" value="1"/>
</dbReference>
<dbReference type="RefSeq" id="WP_221314058.1">
    <property type="nucleotide sequence ID" value="NZ_JACHDE010000009.1"/>
</dbReference>
<dbReference type="EMBL" id="JACHDE010000009">
    <property type="protein sequence ID" value="MBB5402645.1"/>
    <property type="molecule type" value="Genomic_DNA"/>
</dbReference>
<dbReference type="Proteomes" id="UP000592820">
    <property type="component" value="Unassembled WGS sequence"/>
</dbReference>
<protein>
    <submittedName>
        <fullName evidence="1">CMP-N-acetylneuraminic acid synthetase</fullName>
    </submittedName>
</protein>
<proteinExistence type="predicted"/>
<dbReference type="GO" id="GO:0008781">
    <property type="term" value="F:N-acylneuraminate cytidylyltransferase activity"/>
    <property type="evidence" value="ECO:0007669"/>
    <property type="project" value="TreeGrafter"/>
</dbReference>
<organism evidence="1 2">
    <name type="scientific">Paraburkholderia youngii</name>
    <dbReference type="NCBI Taxonomy" id="2782701"/>
    <lineage>
        <taxon>Bacteria</taxon>
        <taxon>Pseudomonadati</taxon>
        <taxon>Pseudomonadota</taxon>
        <taxon>Betaproteobacteria</taxon>
        <taxon>Burkholderiales</taxon>
        <taxon>Burkholderiaceae</taxon>
        <taxon>Paraburkholderia</taxon>
    </lineage>
</organism>
<dbReference type="InterPro" id="IPR050793">
    <property type="entry name" value="CMP-NeuNAc_synthase"/>
</dbReference>
<dbReference type="SUPFAM" id="SSF53448">
    <property type="entry name" value="Nucleotide-diphospho-sugar transferases"/>
    <property type="match status" value="1"/>
</dbReference>
<evidence type="ECO:0000313" key="1">
    <source>
        <dbReference type="EMBL" id="MBB5402645.1"/>
    </source>
</evidence>
<reference evidence="1 2" key="1">
    <citation type="submission" date="2020-08" db="EMBL/GenBank/DDBJ databases">
        <title>Genomic Encyclopedia of Type Strains, Phase IV (KMG-V): Genome sequencing to study the core and pangenomes of soil and plant-associated prokaryotes.</title>
        <authorList>
            <person name="Whitman W."/>
        </authorList>
    </citation>
    <scope>NUCLEOTIDE SEQUENCE [LARGE SCALE GENOMIC DNA]</scope>
    <source>
        <strain evidence="1 2">JPY162</strain>
    </source>
</reference>
<accession>A0A7W8P510</accession>
<sequence length="227" mass="25217">MEEIFMANEVIAFVHAKGHSARLPGKNLRVLGDLPLFCHALDSALRSMRVSAVVIDSDSDEILAIGRKRGAIPLRRPTVLATNETTGDDLAAWQAHSFPNAEIVLQVVPTSPFLAPSSIDGAIDLLRSSSVDSVVGVRAEPLYLWHDGRPSYFSADGRIPNSNELAPSVYETTGLYVNRADFVRRQRRRMNPESCTPFLLSRLEAIDINTAEDFQFAEWIWRGLRTL</sequence>
<name>A0A7W8P510_9BURK</name>
<gene>
    <name evidence="1" type="ORF">HDG41_004731</name>
</gene>
<dbReference type="PANTHER" id="PTHR21485:SF6">
    <property type="entry name" value="N-ACYLNEURAMINATE CYTIDYLYLTRANSFERASE-RELATED"/>
    <property type="match status" value="1"/>
</dbReference>
<dbReference type="InterPro" id="IPR029044">
    <property type="entry name" value="Nucleotide-diphossugar_trans"/>
</dbReference>
<dbReference type="PANTHER" id="PTHR21485">
    <property type="entry name" value="HAD SUPERFAMILY MEMBERS CMAS AND KDSC"/>
    <property type="match status" value="1"/>
</dbReference>
<evidence type="ECO:0000313" key="2">
    <source>
        <dbReference type="Proteomes" id="UP000592820"/>
    </source>
</evidence>
<dbReference type="Gene3D" id="3.90.550.10">
    <property type="entry name" value="Spore Coat Polysaccharide Biosynthesis Protein SpsA, Chain A"/>
    <property type="match status" value="1"/>
</dbReference>
<dbReference type="AlphaFoldDB" id="A0A7W8P510"/>